<gene>
    <name evidence="9" type="ORF">K0M31_006683</name>
</gene>
<dbReference type="AlphaFoldDB" id="A0AA40FSY6"/>
<dbReference type="GO" id="GO:0034080">
    <property type="term" value="P:CENP-A containing chromatin assembly"/>
    <property type="evidence" value="ECO:0007669"/>
    <property type="project" value="TreeGrafter"/>
</dbReference>
<keyword evidence="4 6" id="KW-0802">TPR repeat</keyword>
<keyword evidence="5" id="KW-0539">Nucleus</keyword>
<dbReference type="Proteomes" id="UP001177670">
    <property type="component" value="Unassembled WGS sequence"/>
</dbReference>
<name>A0AA40FSY6_9HYME</name>
<dbReference type="GO" id="GO:0006335">
    <property type="term" value="P:DNA replication-dependent chromatin assembly"/>
    <property type="evidence" value="ECO:0007669"/>
    <property type="project" value="TreeGrafter"/>
</dbReference>
<protein>
    <recommendedName>
        <fullName evidence="8">Tetratricopeptide SHNi-TPR domain-containing protein</fullName>
    </recommendedName>
</protein>
<dbReference type="PANTHER" id="PTHR15081">
    <property type="entry name" value="NUCLEAR AUTOANTIGENIC SPERM PROTEIN NASP -RELATED"/>
    <property type="match status" value="1"/>
</dbReference>
<feature type="region of interest" description="Disordered" evidence="7">
    <location>
        <begin position="428"/>
        <end position="480"/>
    </location>
</feature>
<feature type="compositionally biased region" description="Polar residues" evidence="7">
    <location>
        <begin position="225"/>
        <end position="236"/>
    </location>
</feature>
<proteinExistence type="inferred from homology"/>
<dbReference type="SMART" id="SM00028">
    <property type="entry name" value="TPR"/>
    <property type="match status" value="2"/>
</dbReference>
<dbReference type="PROSITE" id="PS50005">
    <property type="entry name" value="TPR"/>
    <property type="match status" value="1"/>
</dbReference>
<reference evidence="9" key="1">
    <citation type="submission" date="2021-10" db="EMBL/GenBank/DDBJ databases">
        <title>Melipona bicolor Genome sequencing and assembly.</title>
        <authorList>
            <person name="Araujo N.S."/>
            <person name="Arias M.C."/>
        </authorList>
    </citation>
    <scope>NUCLEOTIDE SEQUENCE</scope>
    <source>
        <strain evidence="9">USP_2M_L1-L4_2017</strain>
        <tissue evidence="9">Whole body</tissue>
    </source>
</reference>
<evidence type="ECO:0000313" key="9">
    <source>
        <dbReference type="EMBL" id="KAK1124312.1"/>
    </source>
</evidence>
<evidence type="ECO:0000256" key="4">
    <source>
        <dbReference type="ARBA" id="ARBA00022803"/>
    </source>
</evidence>
<dbReference type="InterPro" id="IPR019734">
    <property type="entry name" value="TPR_rpt"/>
</dbReference>
<dbReference type="EMBL" id="JAHYIQ010000018">
    <property type="protein sequence ID" value="KAK1124312.1"/>
    <property type="molecule type" value="Genomic_DNA"/>
</dbReference>
<dbReference type="PANTHER" id="PTHR15081:SF1">
    <property type="entry name" value="NUCLEAR AUTOANTIGENIC SPERM PROTEIN"/>
    <property type="match status" value="1"/>
</dbReference>
<dbReference type="GO" id="GO:0042393">
    <property type="term" value="F:histone binding"/>
    <property type="evidence" value="ECO:0007669"/>
    <property type="project" value="TreeGrafter"/>
</dbReference>
<evidence type="ECO:0000256" key="5">
    <source>
        <dbReference type="ARBA" id="ARBA00023242"/>
    </source>
</evidence>
<evidence type="ECO:0000256" key="1">
    <source>
        <dbReference type="ARBA" id="ARBA00004123"/>
    </source>
</evidence>
<comment type="similarity">
    <text evidence="2">Belongs to the NASP family.</text>
</comment>
<comment type="subcellular location">
    <subcellularLocation>
        <location evidence="1">Nucleus</location>
    </subcellularLocation>
</comment>
<keyword evidence="10" id="KW-1185">Reference proteome</keyword>
<evidence type="ECO:0000259" key="8">
    <source>
        <dbReference type="Pfam" id="PF10516"/>
    </source>
</evidence>
<dbReference type="InterPro" id="IPR019544">
    <property type="entry name" value="Tetratricopeptide_SHNi-TPR_dom"/>
</dbReference>
<dbReference type="InterPro" id="IPR051730">
    <property type="entry name" value="NASP-like"/>
</dbReference>
<feature type="region of interest" description="Disordered" evidence="7">
    <location>
        <begin position="77"/>
        <end position="258"/>
    </location>
</feature>
<dbReference type="Gene3D" id="1.25.40.10">
    <property type="entry name" value="Tetratricopeptide repeat domain"/>
    <property type="match status" value="1"/>
</dbReference>
<sequence length="480" mass="53076">MADIAESAAFTDPATAISHGKRHLLVRDYTMAVTALAQACQLLVEKHGDTADELGEPYLLYGRALLGLAREEAAVLGGGVPGTEETEEDDEEDEEEAEDEKLSNIDEKEEEESEEHTDNGVASEEKEKTEEKAEGLEAEQEPKKSEAEKKEEEMIETSSEKKEEETVETSSEKKEEEMVEMSSEKKGVEKTDSNKTENNKTPKQTVEKPEEDEKPAAGSSKDTSHVNGPSCSTEQNGVVKENGENDSEDIEKEDEEDEVNNLQVAWEVLELAKLVLLKRGQVGWKLLADAYRLLGEVAMEGGNFQGALNDLHRCLELLQQIEPQEPRAIAEIHYQLALAHSLGNEFDASIEEFNKATELLEARIKELEEMKEPPKTDDSFYTVEGEIQELKELLPEIQEKISDMKDFKQEACKLVIEGIKSKVAGGCSNSAGPSGSNDSAPKVQKPASDISHLVRKKRKGDEIETEVASPCKKPTSEKTV</sequence>
<feature type="domain" description="Tetratricopeptide SHNi-TPR" evidence="8">
    <location>
        <begin position="288"/>
        <end position="325"/>
    </location>
</feature>
<keyword evidence="3" id="KW-0677">Repeat</keyword>
<dbReference type="GO" id="GO:0005654">
    <property type="term" value="C:nucleoplasm"/>
    <property type="evidence" value="ECO:0007669"/>
    <property type="project" value="TreeGrafter"/>
</dbReference>
<evidence type="ECO:0000256" key="2">
    <source>
        <dbReference type="ARBA" id="ARBA00008402"/>
    </source>
</evidence>
<comment type="caution">
    <text evidence="9">The sequence shown here is derived from an EMBL/GenBank/DDBJ whole genome shotgun (WGS) entry which is preliminary data.</text>
</comment>
<dbReference type="Pfam" id="PF10516">
    <property type="entry name" value="SHNi-TPR"/>
    <property type="match status" value="1"/>
</dbReference>
<evidence type="ECO:0000256" key="3">
    <source>
        <dbReference type="ARBA" id="ARBA00022737"/>
    </source>
</evidence>
<evidence type="ECO:0000256" key="7">
    <source>
        <dbReference type="SAM" id="MobiDB-lite"/>
    </source>
</evidence>
<feature type="compositionally biased region" description="Basic and acidic residues" evidence="7">
    <location>
        <begin position="123"/>
        <end position="208"/>
    </location>
</feature>
<dbReference type="InterPro" id="IPR011990">
    <property type="entry name" value="TPR-like_helical_dom_sf"/>
</dbReference>
<feature type="compositionally biased region" description="Acidic residues" evidence="7">
    <location>
        <begin position="244"/>
        <end position="258"/>
    </location>
</feature>
<organism evidence="9 10">
    <name type="scientific">Melipona bicolor</name>
    <dbReference type="NCBI Taxonomy" id="60889"/>
    <lineage>
        <taxon>Eukaryota</taxon>
        <taxon>Metazoa</taxon>
        <taxon>Ecdysozoa</taxon>
        <taxon>Arthropoda</taxon>
        <taxon>Hexapoda</taxon>
        <taxon>Insecta</taxon>
        <taxon>Pterygota</taxon>
        <taxon>Neoptera</taxon>
        <taxon>Endopterygota</taxon>
        <taxon>Hymenoptera</taxon>
        <taxon>Apocrita</taxon>
        <taxon>Aculeata</taxon>
        <taxon>Apoidea</taxon>
        <taxon>Anthophila</taxon>
        <taxon>Apidae</taxon>
        <taxon>Melipona</taxon>
    </lineage>
</organism>
<accession>A0AA40FSY6</accession>
<feature type="repeat" description="TPR" evidence="6">
    <location>
        <begin position="288"/>
        <end position="321"/>
    </location>
</feature>
<evidence type="ECO:0000256" key="6">
    <source>
        <dbReference type="PROSITE-ProRule" id="PRU00339"/>
    </source>
</evidence>
<evidence type="ECO:0000313" key="10">
    <source>
        <dbReference type="Proteomes" id="UP001177670"/>
    </source>
</evidence>
<dbReference type="SUPFAM" id="SSF48452">
    <property type="entry name" value="TPR-like"/>
    <property type="match status" value="1"/>
</dbReference>
<feature type="compositionally biased region" description="Polar residues" evidence="7">
    <location>
        <begin position="428"/>
        <end position="439"/>
    </location>
</feature>
<feature type="compositionally biased region" description="Acidic residues" evidence="7">
    <location>
        <begin position="84"/>
        <end position="99"/>
    </location>
</feature>